<gene>
    <name evidence="3" type="ORF">FY036_17070</name>
</gene>
<organism evidence="3 4">
    <name type="scientific">Neoaquamicrobium microcysteis</name>
    <dbReference type="NCBI Taxonomy" id="2682781"/>
    <lineage>
        <taxon>Bacteria</taxon>
        <taxon>Pseudomonadati</taxon>
        <taxon>Pseudomonadota</taxon>
        <taxon>Alphaproteobacteria</taxon>
        <taxon>Hyphomicrobiales</taxon>
        <taxon>Phyllobacteriaceae</taxon>
        <taxon>Neoaquamicrobium</taxon>
    </lineage>
</organism>
<dbReference type="OrthoDB" id="9804759at2"/>
<comment type="caution">
    <text evidence="3">The sequence shown here is derived from an EMBL/GenBank/DDBJ whole genome shotgun (WGS) entry which is preliminary data.</text>
</comment>
<dbReference type="GO" id="GO:0045333">
    <property type="term" value="P:cellular respiration"/>
    <property type="evidence" value="ECO:0007669"/>
    <property type="project" value="InterPro"/>
</dbReference>
<comment type="similarity">
    <text evidence="1">Belongs to the ribosome association toxin RatA family.</text>
</comment>
<sequence>MPSYETKRVVPHSPDQMFALVADVEHYPEFLPMCEALAVRSRRERDGVTLLVADMTVGYRALRETFTSQVVLKPADNRIDVKYIDGPFKYLTNRWRFTETPSGGTEIDFYIDYEFKSRVLGALMGALFDRAFRMFAEAFEKRADAVYGSSPAGAASTG</sequence>
<protein>
    <submittedName>
        <fullName evidence="3">Type II toxin-antitoxin system RatA family toxin</fullName>
    </submittedName>
</protein>
<dbReference type="PANTHER" id="PTHR12901">
    <property type="entry name" value="SPERM PROTEIN HOMOLOG"/>
    <property type="match status" value="1"/>
</dbReference>
<dbReference type="InterPro" id="IPR005031">
    <property type="entry name" value="COQ10_START"/>
</dbReference>
<dbReference type="InterPro" id="IPR023393">
    <property type="entry name" value="START-like_dom_sf"/>
</dbReference>
<dbReference type="AlphaFoldDB" id="A0A5D4GV26"/>
<dbReference type="Gene3D" id="3.30.530.20">
    <property type="match status" value="1"/>
</dbReference>
<evidence type="ECO:0000259" key="2">
    <source>
        <dbReference type="Pfam" id="PF03364"/>
    </source>
</evidence>
<evidence type="ECO:0000256" key="1">
    <source>
        <dbReference type="ARBA" id="ARBA00008918"/>
    </source>
</evidence>
<feature type="domain" description="Coenzyme Q-binding protein COQ10 START" evidence="2">
    <location>
        <begin position="10"/>
        <end position="140"/>
    </location>
</feature>
<dbReference type="InterPro" id="IPR044996">
    <property type="entry name" value="COQ10-like"/>
</dbReference>
<dbReference type="Pfam" id="PF03364">
    <property type="entry name" value="Polyketide_cyc"/>
    <property type="match status" value="1"/>
</dbReference>
<dbReference type="EMBL" id="VSZS01000065">
    <property type="protein sequence ID" value="TYR31135.1"/>
    <property type="molecule type" value="Genomic_DNA"/>
</dbReference>
<dbReference type="SUPFAM" id="SSF55961">
    <property type="entry name" value="Bet v1-like"/>
    <property type="match status" value="1"/>
</dbReference>
<accession>A0A5D4GV26</accession>
<name>A0A5D4GV26_9HYPH</name>
<reference evidence="3 4" key="1">
    <citation type="submission" date="2019-08" db="EMBL/GenBank/DDBJ databases">
        <authorList>
            <person name="Seo Y.L."/>
        </authorList>
    </citation>
    <scope>NUCLEOTIDE SEQUENCE [LARGE SCALE GENOMIC DNA]</scope>
    <source>
        <strain evidence="3 4">MaA-C15</strain>
    </source>
</reference>
<dbReference type="GO" id="GO:0048039">
    <property type="term" value="F:ubiquinone binding"/>
    <property type="evidence" value="ECO:0007669"/>
    <property type="project" value="InterPro"/>
</dbReference>
<proteinExistence type="inferred from homology"/>
<dbReference type="RefSeq" id="WP_148915936.1">
    <property type="nucleotide sequence ID" value="NZ_VSZS01000065.1"/>
</dbReference>
<evidence type="ECO:0000313" key="3">
    <source>
        <dbReference type="EMBL" id="TYR31135.1"/>
    </source>
</evidence>
<evidence type="ECO:0000313" key="4">
    <source>
        <dbReference type="Proteomes" id="UP000323258"/>
    </source>
</evidence>
<keyword evidence="4" id="KW-1185">Reference proteome</keyword>
<dbReference type="PANTHER" id="PTHR12901:SF10">
    <property type="entry name" value="COENZYME Q-BINDING PROTEIN COQ10, MITOCHONDRIAL"/>
    <property type="match status" value="1"/>
</dbReference>
<dbReference type="CDD" id="cd07813">
    <property type="entry name" value="COQ10p_like"/>
    <property type="match status" value="1"/>
</dbReference>
<reference evidence="3 4" key="2">
    <citation type="submission" date="2019-09" db="EMBL/GenBank/DDBJ databases">
        <title>Mesorhizobium sp. MaA-C15 isolated from Microcystis aeruginosa.</title>
        <authorList>
            <person name="Jeong S.E."/>
            <person name="Jin H.M."/>
            <person name="Jeon C.O."/>
        </authorList>
    </citation>
    <scope>NUCLEOTIDE SEQUENCE [LARGE SCALE GENOMIC DNA]</scope>
    <source>
        <strain evidence="3 4">MaA-C15</strain>
    </source>
</reference>
<dbReference type="Proteomes" id="UP000323258">
    <property type="component" value="Unassembled WGS sequence"/>
</dbReference>